<dbReference type="GO" id="GO:0005634">
    <property type="term" value="C:nucleus"/>
    <property type="evidence" value="ECO:0007669"/>
    <property type="project" value="TreeGrafter"/>
</dbReference>
<protein>
    <recommendedName>
        <fullName evidence="2">arsenate reductase (glutathione/glutaredoxin)</fullName>
        <ecNumber evidence="2">1.20.4.1</ecNumber>
    </recommendedName>
</protein>
<organism evidence="5 6">
    <name type="scientific">Yarrowia lipolytica</name>
    <name type="common">Candida lipolytica</name>
    <dbReference type="NCBI Taxonomy" id="4952"/>
    <lineage>
        <taxon>Eukaryota</taxon>
        <taxon>Fungi</taxon>
        <taxon>Dikarya</taxon>
        <taxon>Ascomycota</taxon>
        <taxon>Saccharomycotina</taxon>
        <taxon>Dipodascomycetes</taxon>
        <taxon>Dipodascales</taxon>
        <taxon>Dipodascales incertae sedis</taxon>
        <taxon>Yarrowia</taxon>
    </lineage>
</organism>
<evidence type="ECO:0000256" key="2">
    <source>
        <dbReference type="ARBA" id="ARBA00038969"/>
    </source>
</evidence>
<dbReference type="Proteomes" id="UP000256601">
    <property type="component" value="Unassembled WGS sequence"/>
</dbReference>
<sequence>MPKGGEDESDPTNCYAPYQVHMMTTAISPTTLRTWMDGAKRVCVVDVRDDDYNQGGHIRGAVNFPSANFTKSFEDLVETSASAEAVVFHCQFSQVRGPQCARYYESKIKALDSFKGQEVCVLSGGFNSWYDEFACTKYIER</sequence>
<dbReference type="EMBL" id="KZ859026">
    <property type="protein sequence ID" value="RDW24625.1"/>
    <property type="molecule type" value="Genomic_DNA"/>
</dbReference>
<dbReference type="InterPro" id="IPR036873">
    <property type="entry name" value="Rhodanese-like_dom_sf"/>
</dbReference>
<dbReference type="SMART" id="SM00450">
    <property type="entry name" value="RHOD"/>
    <property type="match status" value="1"/>
</dbReference>
<comment type="catalytic activity">
    <reaction evidence="3">
        <text>[glutaredoxin]-dithiol + arsenate + glutathione + H(+) = glutathionyl-S-S-[glutaredoxin] + arsenite + H2O</text>
        <dbReference type="Rhea" id="RHEA:22016"/>
        <dbReference type="Rhea" id="RHEA-COMP:10729"/>
        <dbReference type="Rhea" id="RHEA-COMP:17668"/>
        <dbReference type="ChEBI" id="CHEBI:15377"/>
        <dbReference type="ChEBI" id="CHEBI:15378"/>
        <dbReference type="ChEBI" id="CHEBI:29242"/>
        <dbReference type="ChEBI" id="CHEBI:29950"/>
        <dbReference type="ChEBI" id="CHEBI:48597"/>
        <dbReference type="ChEBI" id="CHEBI:57925"/>
        <dbReference type="ChEBI" id="CHEBI:146199"/>
        <dbReference type="EC" id="1.20.4.1"/>
    </reaction>
</comment>
<dbReference type="SUPFAM" id="SSF52821">
    <property type="entry name" value="Rhodanese/Cell cycle control phosphatase"/>
    <property type="match status" value="1"/>
</dbReference>
<name>A0A371C2S9_YARLL</name>
<evidence type="ECO:0000256" key="3">
    <source>
        <dbReference type="ARBA" id="ARBA00051619"/>
    </source>
</evidence>
<evidence type="ECO:0000256" key="1">
    <source>
        <dbReference type="ARBA" id="ARBA00023002"/>
    </source>
</evidence>
<dbReference type="VEuPathDB" id="FungiDB:YALI1_D22864g"/>
<dbReference type="FunFam" id="3.40.250.10:FF:000037">
    <property type="entry name" value="Dual-specificity phosphatase CDC25"/>
    <property type="match status" value="1"/>
</dbReference>
<dbReference type="PANTHER" id="PTHR10828:SF38">
    <property type="entry name" value="ARSENICAL-RESISTANCE PROTEIN 2-RELATED"/>
    <property type="match status" value="1"/>
</dbReference>
<dbReference type="InterPro" id="IPR001763">
    <property type="entry name" value="Rhodanese-like_dom"/>
</dbReference>
<evidence type="ECO:0000313" key="6">
    <source>
        <dbReference type="Proteomes" id="UP000256601"/>
    </source>
</evidence>
<dbReference type="AlphaFoldDB" id="A0A371C2S9"/>
<evidence type="ECO:0000259" key="4">
    <source>
        <dbReference type="PROSITE" id="PS50206"/>
    </source>
</evidence>
<dbReference type="GO" id="GO:0008794">
    <property type="term" value="F:arsenate reductase (glutaredoxin) activity"/>
    <property type="evidence" value="ECO:0007669"/>
    <property type="project" value="UniProtKB-EC"/>
</dbReference>
<dbReference type="GO" id="GO:0004725">
    <property type="term" value="F:protein tyrosine phosphatase activity"/>
    <property type="evidence" value="ECO:0007669"/>
    <property type="project" value="TreeGrafter"/>
</dbReference>
<reference evidence="5 6" key="1">
    <citation type="submission" date="2018-07" db="EMBL/GenBank/DDBJ databases">
        <title>Draft Genome Assemblies for Five Robust Yarrowia lipolytica Strains Exhibiting High Lipid Production and Pentose Sugar Utilization and Sugar Alcohol Secretion from Undetoxified Lignocellulosic Biomass Hydrolysates.</title>
        <authorList>
            <consortium name="DOE Joint Genome Institute"/>
            <person name="Walker C."/>
            <person name="Ryu S."/>
            <person name="Na H."/>
            <person name="Zane M."/>
            <person name="LaButti K."/>
            <person name="Lipzen A."/>
            <person name="Haridas S."/>
            <person name="Barry K."/>
            <person name="Grigoriev I.V."/>
            <person name="Quarterman J."/>
            <person name="Slininger P."/>
            <person name="Dien B."/>
            <person name="Trinh C.T."/>
        </authorList>
    </citation>
    <scope>NUCLEOTIDE SEQUENCE [LARGE SCALE GENOMIC DNA]</scope>
    <source>
        <strain evidence="5 6">YB392</strain>
    </source>
</reference>
<gene>
    <name evidence="5" type="ORF">B0I71DRAFT_141832</name>
</gene>
<dbReference type="EC" id="1.20.4.1" evidence="2"/>
<dbReference type="PANTHER" id="PTHR10828">
    <property type="entry name" value="M-PHASE INDUCER PHOSPHATASE DUAL SPECIFICITY PHOSPHATASE CDC25"/>
    <property type="match status" value="1"/>
</dbReference>
<dbReference type="Pfam" id="PF00581">
    <property type="entry name" value="Rhodanese"/>
    <property type="match status" value="1"/>
</dbReference>
<feature type="domain" description="Rhodanese" evidence="4">
    <location>
        <begin position="38"/>
        <end position="138"/>
    </location>
</feature>
<dbReference type="Gene3D" id="3.40.250.10">
    <property type="entry name" value="Rhodanese-like domain"/>
    <property type="match status" value="1"/>
</dbReference>
<keyword evidence="1" id="KW-0560">Oxidoreductase</keyword>
<dbReference type="GO" id="GO:0005737">
    <property type="term" value="C:cytoplasm"/>
    <property type="evidence" value="ECO:0007669"/>
    <property type="project" value="TreeGrafter"/>
</dbReference>
<dbReference type="PROSITE" id="PS50206">
    <property type="entry name" value="RHODANESE_3"/>
    <property type="match status" value="1"/>
</dbReference>
<dbReference type="VEuPathDB" id="FungiDB:YALI0_D18293g"/>
<evidence type="ECO:0000313" key="5">
    <source>
        <dbReference type="EMBL" id="RDW24625.1"/>
    </source>
</evidence>
<proteinExistence type="predicted"/>
<accession>A0A371C2S9</accession>